<dbReference type="AlphaFoldDB" id="A0A316ZDL9"/>
<dbReference type="EMBL" id="KZ819289">
    <property type="protein sequence ID" value="PWN99148.1"/>
    <property type="molecule type" value="Genomic_DNA"/>
</dbReference>
<evidence type="ECO:0000313" key="2">
    <source>
        <dbReference type="EMBL" id="PWN99148.1"/>
    </source>
</evidence>
<dbReference type="STRING" id="58919.A0A316ZDL9"/>
<dbReference type="Proteomes" id="UP000245946">
    <property type="component" value="Unassembled WGS sequence"/>
</dbReference>
<organism evidence="2 3">
    <name type="scientific">Tilletiopsis washingtonensis</name>
    <dbReference type="NCBI Taxonomy" id="58919"/>
    <lineage>
        <taxon>Eukaryota</taxon>
        <taxon>Fungi</taxon>
        <taxon>Dikarya</taxon>
        <taxon>Basidiomycota</taxon>
        <taxon>Ustilaginomycotina</taxon>
        <taxon>Exobasidiomycetes</taxon>
        <taxon>Entylomatales</taxon>
        <taxon>Entylomatales incertae sedis</taxon>
        <taxon>Tilletiopsis</taxon>
    </lineage>
</organism>
<protein>
    <submittedName>
        <fullName evidence="2">Uncharacterized protein</fullName>
    </submittedName>
</protein>
<sequence length="248" mass="25877">MQSVASSSMTCQTFCGSTASRRTSSGLAAQRLILTEAVQFCLLTLHRPLLMHGSQAPDSSASAKASVEAARAVIFCAAELERTVWAARKFPTFRRHSHAAAIVLALHLLNCARQGVEEPLAAALREEIDAALVHASDGAAKLAHALLVEAARRATGKPDTSGAPLGTDVPDGAENVEQHDSEAAPADASRLGTSAVAATEAASIEQALQALDSSRPVELYFAQLLSASVPHAPPEDLWSTLDRALPSA</sequence>
<evidence type="ECO:0000256" key="1">
    <source>
        <dbReference type="SAM" id="MobiDB-lite"/>
    </source>
</evidence>
<dbReference type="CDD" id="cd12148">
    <property type="entry name" value="fungal_TF_MHR"/>
    <property type="match status" value="1"/>
</dbReference>
<accession>A0A316ZDL9</accession>
<gene>
    <name evidence="2" type="ORF">FA09DRAFT_243397</name>
</gene>
<keyword evidence="3" id="KW-1185">Reference proteome</keyword>
<evidence type="ECO:0000313" key="3">
    <source>
        <dbReference type="Proteomes" id="UP000245946"/>
    </source>
</evidence>
<feature type="region of interest" description="Disordered" evidence="1">
    <location>
        <begin position="153"/>
        <end position="192"/>
    </location>
</feature>
<dbReference type="RefSeq" id="XP_025599427.1">
    <property type="nucleotide sequence ID" value="XM_025739653.1"/>
</dbReference>
<dbReference type="GeneID" id="37267199"/>
<proteinExistence type="predicted"/>
<name>A0A316ZDL9_9BASI</name>
<reference evidence="2 3" key="1">
    <citation type="journal article" date="2018" name="Mol. Biol. Evol.">
        <title>Broad Genomic Sampling Reveals a Smut Pathogenic Ancestry of the Fungal Clade Ustilaginomycotina.</title>
        <authorList>
            <person name="Kijpornyongpan T."/>
            <person name="Mondo S.J."/>
            <person name="Barry K."/>
            <person name="Sandor L."/>
            <person name="Lee J."/>
            <person name="Lipzen A."/>
            <person name="Pangilinan J."/>
            <person name="LaButti K."/>
            <person name="Hainaut M."/>
            <person name="Henrissat B."/>
            <person name="Grigoriev I.V."/>
            <person name="Spatafora J.W."/>
            <person name="Aime M.C."/>
        </authorList>
    </citation>
    <scope>NUCLEOTIDE SEQUENCE [LARGE SCALE GENOMIC DNA]</scope>
    <source>
        <strain evidence="2 3">MCA 4186</strain>
    </source>
</reference>